<comment type="caution">
    <text evidence="7">The sequence shown here is derived from an EMBL/GenBank/DDBJ whole genome shotgun (WGS) entry which is preliminary data.</text>
</comment>
<keyword evidence="1 5" id="KW-0805">Transcription regulation</keyword>
<dbReference type="GO" id="GO:0045895">
    <property type="term" value="P:positive regulation of mating-type specific transcription, DNA-templated"/>
    <property type="evidence" value="ECO:0007669"/>
    <property type="project" value="InterPro"/>
</dbReference>
<dbReference type="PROSITE" id="PS51325">
    <property type="entry name" value="ALPHA_BOX"/>
    <property type="match status" value="1"/>
</dbReference>
<dbReference type="Proteomes" id="UP000824596">
    <property type="component" value="Unassembled WGS sequence"/>
</dbReference>
<dbReference type="RefSeq" id="XP_044721875.1">
    <property type="nucleotide sequence ID" value="XM_044863261.1"/>
</dbReference>
<dbReference type="EMBL" id="JAIZPD010000004">
    <property type="protein sequence ID" value="KAH0964362.1"/>
    <property type="molecule type" value="Genomic_DNA"/>
</dbReference>
<keyword evidence="2 5" id="KW-0238">DNA-binding</keyword>
<dbReference type="OrthoDB" id="5398665at2759"/>
<reference evidence="7" key="1">
    <citation type="submission" date="2021-09" db="EMBL/GenBank/DDBJ databases">
        <title>A high-quality genome of the endoparasitic fungus Hirsutella rhossiliensis with a comparison of Hirsutella genomes reveals transposable elements contributing to genome size variation.</title>
        <authorList>
            <person name="Lin R."/>
            <person name="Jiao Y."/>
            <person name="Sun X."/>
            <person name="Ling J."/>
            <person name="Xie B."/>
            <person name="Cheng X."/>
        </authorList>
    </citation>
    <scope>NUCLEOTIDE SEQUENCE</scope>
    <source>
        <strain evidence="7">HR02</strain>
    </source>
</reference>
<evidence type="ECO:0000256" key="2">
    <source>
        <dbReference type="ARBA" id="ARBA00023125"/>
    </source>
</evidence>
<gene>
    <name evidence="7" type="ORF">HRG_04790</name>
</gene>
<keyword evidence="8" id="KW-1185">Reference proteome</keyword>
<comment type="similarity">
    <text evidence="5">Belongs to the MATALPHA1 family.</text>
</comment>
<organism evidence="7 8">
    <name type="scientific">Hirsutella rhossiliensis</name>
    <dbReference type="NCBI Taxonomy" id="111463"/>
    <lineage>
        <taxon>Eukaryota</taxon>
        <taxon>Fungi</taxon>
        <taxon>Dikarya</taxon>
        <taxon>Ascomycota</taxon>
        <taxon>Pezizomycotina</taxon>
        <taxon>Sordariomycetes</taxon>
        <taxon>Hypocreomycetidae</taxon>
        <taxon>Hypocreales</taxon>
        <taxon>Ophiocordycipitaceae</taxon>
        <taxon>Hirsutella</taxon>
    </lineage>
</organism>
<dbReference type="GO" id="GO:0008301">
    <property type="term" value="F:DNA binding, bending"/>
    <property type="evidence" value="ECO:0007669"/>
    <property type="project" value="InterPro"/>
</dbReference>
<accession>A0A9P8N467</accession>
<keyword evidence="4 5" id="KW-0539">Nucleus</keyword>
<dbReference type="GO" id="GO:0005634">
    <property type="term" value="C:nucleus"/>
    <property type="evidence" value="ECO:0007669"/>
    <property type="project" value="UniProtKB-SubCell"/>
</dbReference>
<evidence type="ECO:0000256" key="4">
    <source>
        <dbReference type="ARBA" id="ARBA00023242"/>
    </source>
</evidence>
<evidence type="ECO:0000256" key="1">
    <source>
        <dbReference type="ARBA" id="ARBA00023015"/>
    </source>
</evidence>
<evidence type="ECO:0000256" key="3">
    <source>
        <dbReference type="ARBA" id="ARBA00023163"/>
    </source>
</evidence>
<sequence>MTTRAEVLHHLSFVRSDILLNFLSDDAIFQLASRYYESTTEADVLTPVATAAAPRATGQTKDVSCDRAKRPLNAFMAFRSYYLKLFPDVQQKTASGFLTTLWHKDPFRNKWALVAKVYSFVRDQIGKDKVSLAYFLSLACPIMSIIEPAAYLNALGWFIQEDDAGSKKLVQDESSATLDQSSSLSSEYPSTEIELLSTLVEVGYFPDQGVDLVERMGSSHSGIMATRAAKYALPVSYTKEKMGFIDMIRSDPIQASKDILGDCYNENTIRHFGVKSYNVENVDSITHLSMQREYQDPRSFYDYSVSYAGMDIDGSNEPVMRFDNIPENETFDIDSPFDLDKILGQSQSEGERSE</sequence>
<evidence type="ECO:0000313" key="8">
    <source>
        <dbReference type="Proteomes" id="UP000824596"/>
    </source>
</evidence>
<protein>
    <submittedName>
        <fullName evidence="7">Mating-type protein MAT alpha 1 HMG-box domain-containing protein</fullName>
    </submittedName>
</protein>
<comment type="subcellular location">
    <subcellularLocation>
        <location evidence="5">Nucleus</location>
    </subcellularLocation>
</comment>
<evidence type="ECO:0000256" key="5">
    <source>
        <dbReference type="RuleBase" id="RU003516"/>
    </source>
</evidence>
<dbReference type="Pfam" id="PF04769">
    <property type="entry name" value="MATalpha_HMGbox"/>
    <property type="match status" value="1"/>
</dbReference>
<dbReference type="AlphaFoldDB" id="A0A9P8N467"/>
<name>A0A9P8N467_9HYPO</name>
<dbReference type="InterPro" id="IPR006856">
    <property type="entry name" value="MATalpha_HMGbox"/>
</dbReference>
<feature type="domain" description="Alpha box" evidence="6">
    <location>
        <begin position="67"/>
        <end position="122"/>
    </location>
</feature>
<dbReference type="GeneID" id="68353919"/>
<evidence type="ECO:0000259" key="6">
    <source>
        <dbReference type="PROSITE" id="PS51325"/>
    </source>
</evidence>
<proteinExistence type="inferred from homology"/>
<keyword evidence="3 5" id="KW-0804">Transcription</keyword>
<evidence type="ECO:0000313" key="7">
    <source>
        <dbReference type="EMBL" id="KAH0964362.1"/>
    </source>
</evidence>